<dbReference type="EMBL" id="JTJC03000002">
    <property type="protein sequence ID" value="NHC34941.1"/>
    <property type="molecule type" value="Genomic_DNA"/>
</dbReference>
<gene>
    <name evidence="2" type="ORF">QH73_0009750</name>
</gene>
<comment type="caution">
    <text evidence="2">The sequence shown here is derived from an EMBL/GenBank/DDBJ whole genome shotgun (WGS) entry which is preliminary data.</text>
</comment>
<feature type="region of interest" description="Disordered" evidence="1">
    <location>
        <begin position="1"/>
        <end position="21"/>
    </location>
</feature>
<name>A0A9X5E4J1_9CYAN</name>
<dbReference type="Proteomes" id="UP000031532">
    <property type="component" value="Unassembled WGS sequence"/>
</dbReference>
<sequence length="63" mass="6771">MRKQGRGGAEGEEGAEGATQNSRIHAFKISLHPTPYLPPATLHWYVKSSLGTGAFVETSQGMK</sequence>
<keyword evidence="3" id="KW-1185">Reference proteome</keyword>
<dbReference type="AlphaFoldDB" id="A0A9X5E4J1"/>
<organism evidence="2 3">
    <name type="scientific">Scytonema millei VB511283</name>
    <dbReference type="NCBI Taxonomy" id="1245923"/>
    <lineage>
        <taxon>Bacteria</taxon>
        <taxon>Bacillati</taxon>
        <taxon>Cyanobacteriota</taxon>
        <taxon>Cyanophyceae</taxon>
        <taxon>Nostocales</taxon>
        <taxon>Scytonemataceae</taxon>
        <taxon>Scytonema</taxon>
    </lineage>
</organism>
<reference evidence="2 3" key="1">
    <citation type="journal article" date="2015" name="Genome Announc.">
        <title>Draft Genome Sequence of the Terrestrial Cyanobacterium Scytonema millei VB511283, Isolated from Eastern India.</title>
        <authorList>
            <person name="Sen D."/>
            <person name="Chandrababunaidu M.M."/>
            <person name="Singh D."/>
            <person name="Sanghi N."/>
            <person name="Ghorai A."/>
            <person name="Mishra G.P."/>
            <person name="Madduluri M."/>
            <person name="Adhikary S.P."/>
            <person name="Tripathy S."/>
        </authorList>
    </citation>
    <scope>NUCLEOTIDE SEQUENCE [LARGE SCALE GENOMIC DNA]</scope>
    <source>
        <strain evidence="2 3">VB511283</strain>
    </source>
</reference>
<evidence type="ECO:0000313" key="2">
    <source>
        <dbReference type="EMBL" id="NHC34941.1"/>
    </source>
</evidence>
<evidence type="ECO:0000313" key="3">
    <source>
        <dbReference type="Proteomes" id="UP000031532"/>
    </source>
</evidence>
<proteinExistence type="predicted"/>
<accession>A0A9X5E4J1</accession>
<evidence type="ECO:0000256" key="1">
    <source>
        <dbReference type="SAM" id="MobiDB-lite"/>
    </source>
</evidence>
<dbReference type="RefSeq" id="WP_132866868.1">
    <property type="nucleotide sequence ID" value="NZ_JTJC03000002.1"/>
</dbReference>
<protein>
    <submittedName>
        <fullName evidence="2">Uncharacterized protein</fullName>
    </submittedName>
</protein>